<keyword evidence="2" id="KW-1185">Reference proteome</keyword>
<evidence type="ECO:0000313" key="2">
    <source>
        <dbReference type="Proteomes" id="UP000315095"/>
    </source>
</evidence>
<organism evidence="1 2">
    <name type="scientific">Komagataeibacter diospyri</name>
    <dbReference type="NCBI Taxonomy" id="1932662"/>
    <lineage>
        <taxon>Bacteria</taxon>
        <taxon>Pseudomonadati</taxon>
        <taxon>Pseudomonadota</taxon>
        <taxon>Alphaproteobacteria</taxon>
        <taxon>Acetobacterales</taxon>
        <taxon>Acetobacteraceae</taxon>
        <taxon>Komagataeibacter</taxon>
    </lineage>
</organism>
<protein>
    <submittedName>
        <fullName evidence="1">Uncharacterized protein</fullName>
    </submittedName>
</protein>
<dbReference type="AlphaFoldDB" id="A0A4V0WMZ0"/>
<dbReference type="EMBL" id="BDLU01000100">
    <property type="protein sequence ID" value="GCE85342.1"/>
    <property type="molecule type" value="Genomic_DNA"/>
</dbReference>
<gene>
    <name evidence="1" type="ORF">MSKU9_3483</name>
</gene>
<name>A0A4V0WMZ0_9PROT</name>
<evidence type="ECO:0000313" key="1">
    <source>
        <dbReference type="EMBL" id="GCE85342.1"/>
    </source>
</evidence>
<dbReference type="Proteomes" id="UP000315095">
    <property type="component" value="Unassembled WGS sequence"/>
</dbReference>
<sequence>MIALKRPRLSVMRQCTLLQLNHSGVYYRPMPQGEANLELMRLIDA</sequence>
<proteinExistence type="predicted"/>
<reference evidence="2" key="1">
    <citation type="submission" date="2017-01" db="EMBL/GenBank/DDBJ databases">
        <title>Komagataeibacter sp. MSKU9 whole genome sequencing project.</title>
        <authorList>
            <person name="Matsutani M."/>
            <person name="Naloka K."/>
            <person name="Theeragool G."/>
            <person name="Yakushi T."/>
            <person name="Matsushita K."/>
        </authorList>
    </citation>
    <scope>NUCLEOTIDE SEQUENCE [LARGE SCALE GENOMIC DNA]</scope>
    <source>
        <strain evidence="2">MSKU9</strain>
    </source>
</reference>
<accession>A0A4V0WMZ0</accession>
<comment type="caution">
    <text evidence="1">The sequence shown here is derived from an EMBL/GenBank/DDBJ whole genome shotgun (WGS) entry which is preliminary data.</text>
</comment>